<feature type="compositionally biased region" description="Polar residues" evidence="1">
    <location>
        <begin position="139"/>
        <end position="148"/>
    </location>
</feature>
<evidence type="ECO:0000313" key="2">
    <source>
        <dbReference type="EMBL" id="RUS76935.1"/>
    </source>
</evidence>
<sequence length="218" mass="23897">MDKPSGRARRHDPTPQHRRESSQGRNSHPHSVASRTTNHNDHESGESGSRARQSQPNALPGGLSFGDAVALSKMAPAGGTKNNLSASPSPRSKNETNVKRDKSKTPPSKLDLDTRTSARAVVSAFTPPASKQEDDVRKNSSATMSNKSSRQEERKEKGQHIKGNNANYEPSPRDSPIVSRRSDDEGRHTKHRRGSKSASNTPKTKRRERSASRPRDAK</sequence>
<evidence type="ECO:0000313" key="3">
    <source>
        <dbReference type="Proteomes" id="UP000271974"/>
    </source>
</evidence>
<evidence type="ECO:0000256" key="1">
    <source>
        <dbReference type="SAM" id="MobiDB-lite"/>
    </source>
</evidence>
<feature type="compositionally biased region" description="Basic and acidic residues" evidence="1">
    <location>
        <begin position="209"/>
        <end position="218"/>
    </location>
</feature>
<dbReference type="Proteomes" id="UP000271974">
    <property type="component" value="Unassembled WGS sequence"/>
</dbReference>
<accession>A0A3S1B610</accession>
<feature type="region of interest" description="Disordered" evidence="1">
    <location>
        <begin position="1"/>
        <end position="218"/>
    </location>
</feature>
<keyword evidence="3" id="KW-1185">Reference proteome</keyword>
<gene>
    <name evidence="2" type="ORF">EGW08_015308</name>
</gene>
<dbReference type="EMBL" id="RQTK01000623">
    <property type="protein sequence ID" value="RUS76935.1"/>
    <property type="molecule type" value="Genomic_DNA"/>
</dbReference>
<dbReference type="AlphaFoldDB" id="A0A3S1B610"/>
<feature type="compositionally biased region" description="Polar residues" evidence="1">
    <location>
        <begin position="46"/>
        <end position="57"/>
    </location>
</feature>
<feature type="compositionally biased region" description="Polar residues" evidence="1">
    <location>
        <begin position="80"/>
        <end position="91"/>
    </location>
</feature>
<feature type="non-terminal residue" evidence="2">
    <location>
        <position position="218"/>
    </location>
</feature>
<reference evidence="2 3" key="1">
    <citation type="submission" date="2019-01" db="EMBL/GenBank/DDBJ databases">
        <title>A draft genome assembly of the solar-powered sea slug Elysia chlorotica.</title>
        <authorList>
            <person name="Cai H."/>
            <person name="Li Q."/>
            <person name="Fang X."/>
            <person name="Li J."/>
            <person name="Curtis N.E."/>
            <person name="Altenburger A."/>
            <person name="Shibata T."/>
            <person name="Feng M."/>
            <person name="Maeda T."/>
            <person name="Schwartz J.A."/>
            <person name="Shigenobu S."/>
            <person name="Lundholm N."/>
            <person name="Nishiyama T."/>
            <person name="Yang H."/>
            <person name="Hasebe M."/>
            <person name="Li S."/>
            <person name="Pierce S.K."/>
            <person name="Wang J."/>
        </authorList>
    </citation>
    <scope>NUCLEOTIDE SEQUENCE [LARGE SCALE GENOMIC DNA]</scope>
    <source>
        <strain evidence="2">EC2010</strain>
        <tissue evidence="2">Whole organism of an adult</tissue>
    </source>
</reference>
<comment type="caution">
    <text evidence="2">The sequence shown here is derived from an EMBL/GenBank/DDBJ whole genome shotgun (WGS) entry which is preliminary data.</text>
</comment>
<proteinExistence type="predicted"/>
<protein>
    <submittedName>
        <fullName evidence="2">Uncharacterized protein</fullName>
    </submittedName>
</protein>
<feature type="compositionally biased region" description="Basic and acidic residues" evidence="1">
    <location>
        <begin position="1"/>
        <end position="22"/>
    </location>
</feature>
<feature type="compositionally biased region" description="Basic and acidic residues" evidence="1">
    <location>
        <begin position="92"/>
        <end position="116"/>
    </location>
</feature>
<organism evidence="2 3">
    <name type="scientific">Elysia chlorotica</name>
    <name type="common">Eastern emerald elysia</name>
    <name type="synonym">Sea slug</name>
    <dbReference type="NCBI Taxonomy" id="188477"/>
    <lineage>
        <taxon>Eukaryota</taxon>
        <taxon>Metazoa</taxon>
        <taxon>Spiralia</taxon>
        <taxon>Lophotrochozoa</taxon>
        <taxon>Mollusca</taxon>
        <taxon>Gastropoda</taxon>
        <taxon>Heterobranchia</taxon>
        <taxon>Euthyneura</taxon>
        <taxon>Panpulmonata</taxon>
        <taxon>Sacoglossa</taxon>
        <taxon>Placobranchoidea</taxon>
        <taxon>Plakobranchidae</taxon>
        <taxon>Elysia</taxon>
    </lineage>
</organism>
<feature type="compositionally biased region" description="Basic and acidic residues" evidence="1">
    <location>
        <begin position="149"/>
        <end position="159"/>
    </location>
</feature>
<name>A0A3S1B610_ELYCH</name>